<keyword evidence="3" id="KW-1185">Reference proteome</keyword>
<feature type="region of interest" description="Disordered" evidence="1">
    <location>
        <begin position="229"/>
        <end position="328"/>
    </location>
</feature>
<dbReference type="Proteomes" id="UP001634394">
    <property type="component" value="Unassembled WGS sequence"/>
</dbReference>
<protein>
    <submittedName>
        <fullName evidence="2">Uncharacterized protein</fullName>
    </submittedName>
</protein>
<proteinExistence type="predicted"/>
<dbReference type="EMBL" id="JBJQND010000006">
    <property type="protein sequence ID" value="KAL3874176.1"/>
    <property type="molecule type" value="Genomic_DNA"/>
</dbReference>
<evidence type="ECO:0000256" key="1">
    <source>
        <dbReference type="SAM" id="MobiDB-lite"/>
    </source>
</evidence>
<accession>A0ABD3WJN5</accession>
<name>A0ABD3WJN5_SINWO</name>
<feature type="compositionally biased region" description="Polar residues" evidence="1">
    <location>
        <begin position="263"/>
        <end position="293"/>
    </location>
</feature>
<sequence>MLDLCVLLHAEPFVNYNLENLSGISVESEDMLSTTETTSKDKPLGLSLNDFLGNYVSGNMNLYSGFINGYTGMIGTGQIPSLGPRHQTLKLQQQVNSPNNQKESRDPSASSQISLTSGFISGYPGMLGLDNPKMAQLNNQIKVSRTNNEGQLPYGTDRGAHVSNDYIPSTFETDYSFKPGYFGQIASVDKDLISEQSEFGNTANRPGQLPHAYSTDDFGTNTFGQIGSSAKERTSSQMSNDSEFGNSVAHGIDPEQNGDVKGSSHSVNWNGEWPGQTSLRAGVNTGNDKSQPGNFGPQAFGGTEPKTWDGSWAEGWPEHSDKNNNSAKVFNDLKTLLDRMTSNSG</sequence>
<evidence type="ECO:0000313" key="3">
    <source>
        <dbReference type="Proteomes" id="UP001634394"/>
    </source>
</evidence>
<dbReference type="AlphaFoldDB" id="A0ABD3WJN5"/>
<reference evidence="2 3" key="1">
    <citation type="submission" date="2024-11" db="EMBL/GenBank/DDBJ databases">
        <title>Chromosome-level genome assembly of the freshwater bivalve Anodonta woodiana.</title>
        <authorList>
            <person name="Chen X."/>
        </authorList>
    </citation>
    <scope>NUCLEOTIDE SEQUENCE [LARGE SCALE GENOMIC DNA]</scope>
    <source>
        <strain evidence="2">MN2024</strain>
        <tissue evidence="2">Gills</tissue>
    </source>
</reference>
<feature type="compositionally biased region" description="Polar residues" evidence="1">
    <location>
        <begin position="235"/>
        <end position="245"/>
    </location>
</feature>
<evidence type="ECO:0000313" key="2">
    <source>
        <dbReference type="EMBL" id="KAL3874176.1"/>
    </source>
</evidence>
<gene>
    <name evidence="2" type="ORF">ACJMK2_037223</name>
</gene>
<comment type="caution">
    <text evidence="2">The sequence shown here is derived from an EMBL/GenBank/DDBJ whole genome shotgun (WGS) entry which is preliminary data.</text>
</comment>
<organism evidence="2 3">
    <name type="scientific">Sinanodonta woodiana</name>
    <name type="common">Chinese pond mussel</name>
    <name type="synonym">Anodonta woodiana</name>
    <dbReference type="NCBI Taxonomy" id="1069815"/>
    <lineage>
        <taxon>Eukaryota</taxon>
        <taxon>Metazoa</taxon>
        <taxon>Spiralia</taxon>
        <taxon>Lophotrochozoa</taxon>
        <taxon>Mollusca</taxon>
        <taxon>Bivalvia</taxon>
        <taxon>Autobranchia</taxon>
        <taxon>Heteroconchia</taxon>
        <taxon>Palaeoheterodonta</taxon>
        <taxon>Unionida</taxon>
        <taxon>Unionoidea</taxon>
        <taxon>Unionidae</taxon>
        <taxon>Unioninae</taxon>
        <taxon>Sinanodonta</taxon>
    </lineage>
</organism>